<evidence type="ECO:0000256" key="1">
    <source>
        <dbReference type="SAM" id="MobiDB-lite"/>
    </source>
</evidence>
<dbReference type="PANTHER" id="PTHR43883:SF1">
    <property type="entry name" value="GLUCONOKINASE"/>
    <property type="match status" value="1"/>
</dbReference>
<gene>
    <name evidence="3" type="ORF">SMD27_18685</name>
</gene>
<dbReference type="Gene3D" id="3.40.50.300">
    <property type="entry name" value="P-loop containing nucleotide triphosphate hydrolases"/>
    <property type="match status" value="1"/>
</dbReference>
<dbReference type="Pfam" id="PF01636">
    <property type="entry name" value="APH"/>
    <property type="match status" value="1"/>
</dbReference>
<accession>A0ABU5EER6</accession>
<feature type="compositionally biased region" description="Basic and acidic residues" evidence="1">
    <location>
        <begin position="10"/>
        <end position="20"/>
    </location>
</feature>
<keyword evidence="4" id="KW-1185">Reference proteome</keyword>
<feature type="region of interest" description="Disordered" evidence="1">
    <location>
        <begin position="1"/>
        <end position="20"/>
    </location>
</feature>
<dbReference type="InterPro" id="IPR002575">
    <property type="entry name" value="Aminoglycoside_PTrfase"/>
</dbReference>
<dbReference type="SUPFAM" id="SSF56112">
    <property type="entry name" value="Protein kinase-like (PK-like)"/>
    <property type="match status" value="1"/>
</dbReference>
<name>A0ABU5EER6_9PROT</name>
<evidence type="ECO:0000259" key="2">
    <source>
        <dbReference type="Pfam" id="PF01636"/>
    </source>
</evidence>
<dbReference type="InterPro" id="IPR052732">
    <property type="entry name" value="Cell-binding_unc_protein"/>
</dbReference>
<dbReference type="Pfam" id="PF13671">
    <property type="entry name" value="AAA_33"/>
    <property type="match status" value="1"/>
</dbReference>
<proteinExistence type="predicted"/>
<protein>
    <submittedName>
        <fullName evidence="3">AAA family ATPase</fullName>
    </submittedName>
</protein>
<sequence length="530" mass="59263">MAETKHRRNETKQSETQHGEVQREIIDFLSTGKAYGDDTAEIRRIETHCSVIFLTKDRAFKLKQAVKFSYLDYTDIADREKFTRAELSLNRRTAPEIYLAIHKVLRGGDGSLQLAAENAEGDALDWVLEMRRFGDDSLLASLADANRLTPVLMLDLADAIHRFHDKAERMPQHGNAHVIAHVLDDCVDNLQQHVPPLDRSGAEEVALQLRAKFGAVSPLIEQRREAGMVRRCHGDLHLGNICLLDGRPTLFDCIEFSDDISCIDVFYDLAFVLMDLCHRDDRHRALANVLLNRYLDRSGDITGLAALPFFLSLRAAIRSHILAGGSKNQSDPAIGDKKRKEAIAYLDTARGLLRPGTPRLIAVAGLSGSGKSSLARELAPAFLPAPGARVIRSDTLRKRLQNVPPEMRLDPPAYSQQASDRVYEAMLQEAATALDAGYTVILDATYLRQRERLAAEELARNLNLRFDGFWLDVSREKLTARLDARRHDASDADRTVLAQQLTYDLGDVTWHRIDAGGALESSLHLVRLQL</sequence>
<dbReference type="Proteomes" id="UP001279642">
    <property type="component" value="Unassembled WGS sequence"/>
</dbReference>
<evidence type="ECO:0000313" key="4">
    <source>
        <dbReference type="Proteomes" id="UP001279642"/>
    </source>
</evidence>
<evidence type="ECO:0000313" key="3">
    <source>
        <dbReference type="EMBL" id="MDY0884878.1"/>
    </source>
</evidence>
<reference evidence="3 4" key="1">
    <citation type="journal article" date="2016" name="Antonie Van Leeuwenhoek">
        <title>Dongia soli sp. nov., isolated from soil from Dokdo, Korea.</title>
        <authorList>
            <person name="Kim D.U."/>
            <person name="Lee H."/>
            <person name="Kim H."/>
            <person name="Kim S.G."/>
            <person name="Ka J.O."/>
        </authorList>
    </citation>
    <scope>NUCLEOTIDE SEQUENCE [LARGE SCALE GENOMIC DNA]</scope>
    <source>
        <strain evidence="3 4">D78</strain>
    </source>
</reference>
<dbReference type="EMBL" id="JAXCLW010000006">
    <property type="protein sequence ID" value="MDY0884878.1"/>
    <property type="molecule type" value="Genomic_DNA"/>
</dbReference>
<dbReference type="InterPro" id="IPR011009">
    <property type="entry name" value="Kinase-like_dom_sf"/>
</dbReference>
<dbReference type="RefSeq" id="WP_320509951.1">
    <property type="nucleotide sequence ID" value="NZ_JAXCLW010000006.1"/>
</dbReference>
<organism evidence="3 4">
    <name type="scientific">Dongia soli</name>
    <dbReference type="NCBI Taxonomy" id="600628"/>
    <lineage>
        <taxon>Bacteria</taxon>
        <taxon>Pseudomonadati</taxon>
        <taxon>Pseudomonadota</taxon>
        <taxon>Alphaproteobacteria</taxon>
        <taxon>Rhodospirillales</taxon>
        <taxon>Dongiaceae</taxon>
        <taxon>Dongia</taxon>
    </lineage>
</organism>
<dbReference type="PANTHER" id="PTHR43883">
    <property type="entry name" value="SLR0207 PROTEIN"/>
    <property type="match status" value="1"/>
</dbReference>
<comment type="caution">
    <text evidence="3">The sequence shown here is derived from an EMBL/GenBank/DDBJ whole genome shotgun (WGS) entry which is preliminary data.</text>
</comment>
<feature type="domain" description="Aminoglycoside phosphotransferase" evidence="2">
    <location>
        <begin position="140"/>
        <end position="285"/>
    </location>
</feature>
<dbReference type="InterPro" id="IPR027417">
    <property type="entry name" value="P-loop_NTPase"/>
</dbReference>
<dbReference type="Gene3D" id="3.90.1200.10">
    <property type="match status" value="1"/>
</dbReference>
<dbReference type="SUPFAM" id="SSF52540">
    <property type="entry name" value="P-loop containing nucleoside triphosphate hydrolases"/>
    <property type="match status" value="1"/>
</dbReference>